<evidence type="ECO:0000256" key="1">
    <source>
        <dbReference type="ARBA" id="ARBA00023172"/>
    </source>
</evidence>
<protein>
    <submittedName>
        <fullName evidence="2">Phage integrase family</fullName>
    </submittedName>
</protein>
<reference evidence="2 3" key="1">
    <citation type="submission" date="2019-01" db="EMBL/GenBank/DDBJ databases">
        <authorList>
            <consortium name="Pathogen Informatics"/>
        </authorList>
    </citation>
    <scope>NUCLEOTIDE SEQUENCE [LARGE SCALE GENOMIC DNA]</scope>
    <source>
        <strain evidence="2 3">NCTC10168</strain>
    </source>
</reference>
<dbReference type="Proteomes" id="UP000290243">
    <property type="component" value="Chromosome"/>
</dbReference>
<dbReference type="InterPro" id="IPR013762">
    <property type="entry name" value="Integrase-like_cat_sf"/>
</dbReference>
<dbReference type="Gene3D" id="1.10.443.10">
    <property type="entry name" value="Intergrase catalytic core"/>
    <property type="match status" value="1"/>
</dbReference>
<organism evidence="2 3">
    <name type="scientific">Mycoplasmopsis maculosa</name>
    <dbReference type="NCBI Taxonomy" id="114885"/>
    <lineage>
        <taxon>Bacteria</taxon>
        <taxon>Bacillati</taxon>
        <taxon>Mycoplasmatota</taxon>
        <taxon>Mycoplasmoidales</taxon>
        <taxon>Metamycoplasmataceae</taxon>
        <taxon>Mycoplasmopsis</taxon>
    </lineage>
</organism>
<dbReference type="GO" id="GO:0015074">
    <property type="term" value="P:DNA integration"/>
    <property type="evidence" value="ECO:0007669"/>
    <property type="project" value="InterPro"/>
</dbReference>
<dbReference type="KEGG" id="mmau:NCTC10168_00174"/>
<dbReference type="InterPro" id="IPR011010">
    <property type="entry name" value="DNA_brk_join_enz"/>
</dbReference>
<accession>A0A449B3T9</accession>
<dbReference type="GO" id="GO:0003677">
    <property type="term" value="F:DNA binding"/>
    <property type="evidence" value="ECO:0007669"/>
    <property type="project" value="InterPro"/>
</dbReference>
<dbReference type="EMBL" id="LR215037">
    <property type="protein sequence ID" value="VEU75257.1"/>
    <property type="molecule type" value="Genomic_DNA"/>
</dbReference>
<name>A0A449B3T9_9BACT</name>
<sequence length="102" mass="12350">MIPKLKISIQTIKNTFTLFKHFVIKRNPWFKKVILAHLLRHTFITNLFTNGFSAEEIIFYTGHKSPEILRQTYISKWHNYYYELYQDKINNKTKKAAKIEQK</sequence>
<dbReference type="GO" id="GO:0006310">
    <property type="term" value="P:DNA recombination"/>
    <property type="evidence" value="ECO:0007669"/>
    <property type="project" value="UniProtKB-KW"/>
</dbReference>
<proteinExistence type="predicted"/>
<evidence type="ECO:0000313" key="2">
    <source>
        <dbReference type="EMBL" id="VEU75257.1"/>
    </source>
</evidence>
<evidence type="ECO:0000313" key="3">
    <source>
        <dbReference type="Proteomes" id="UP000290243"/>
    </source>
</evidence>
<gene>
    <name evidence="2" type="ORF">NCTC10168_00174</name>
</gene>
<dbReference type="AlphaFoldDB" id="A0A449B3T9"/>
<keyword evidence="3" id="KW-1185">Reference proteome</keyword>
<keyword evidence="1" id="KW-0233">DNA recombination</keyword>
<dbReference type="SUPFAM" id="SSF56349">
    <property type="entry name" value="DNA breaking-rejoining enzymes"/>
    <property type="match status" value="1"/>
</dbReference>